<dbReference type="OrthoDB" id="5972980at2759"/>
<organism evidence="2">
    <name type="scientific">Amphimedon queenslandica</name>
    <name type="common">Sponge</name>
    <dbReference type="NCBI Taxonomy" id="400682"/>
    <lineage>
        <taxon>Eukaryota</taxon>
        <taxon>Metazoa</taxon>
        <taxon>Porifera</taxon>
        <taxon>Demospongiae</taxon>
        <taxon>Heteroscleromorpha</taxon>
        <taxon>Haplosclerida</taxon>
        <taxon>Niphatidae</taxon>
        <taxon>Amphimedon</taxon>
    </lineage>
</organism>
<accession>A0A1X7TPA2</accession>
<dbReference type="Pfam" id="PF21788">
    <property type="entry name" value="TNP-like_GBD"/>
    <property type="match status" value="1"/>
</dbReference>
<dbReference type="AlphaFoldDB" id="A0A1X7TPA2"/>
<dbReference type="InParanoid" id="A0A1X7TPA2"/>
<evidence type="ECO:0000259" key="1">
    <source>
        <dbReference type="Pfam" id="PF21788"/>
    </source>
</evidence>
<protein>
    <recommendedName>
        <fullName evidence="1">Transposable element P transposase-like GTP-binding insertion domain-containing protein</fullName>
    </recommendedName>
</protein>
<feature type="domain" description="Transposable element P transposase-like GTP-binding insertion" evidence="1">
    <location>
        <begin position="93"/>
        <end position="189"/>
    </location>
</feature>
<proteinExistence type="predicted"/>
<dbReference type="InterPro" id="IPR048366">
    <property type="entry name" value="TNP-like_GBD"/>
</dbReference>
<sequence length="200" mass="23187">MTLKGLFTELTFRYASFPSTNLTGEQLVPIFLQALLRIETCGFHVTSIKLDGCSVNKKFYKIIADNTRNIKHKFQNPLSSEKRDVFLFSDPPHLIKTVRNGLANPKRNMHFKGRSTSWDFVKQLYEMTITNTGLTTLPKIRHEHIFLTNFSKMRVDLAAHTVSTTVAKAMRHFLTEEAEETANFIEKFDWLNVTNYQECY</sequence>
<reference evidence="2" key="1">
    <citation type="submission" date="2017-05" db="UniProtKB">
        <authorList>
            <consortium name="EnsemblMetazoa"/>
        </authorList>
    </citation>
    <scope>IDENTIFICATION</scope>
</reference>
<evidence type="ECO:0000313" key="2">
    <source>
        <dbReference type="EnsemblMetazoa" id="Aqu2.1.16861_001"/>
    </source>
</evidence>
<dbReference type="OMA" id="IRHEHIF"/>
<name>A0A1X7TPA2_AMPQE</name>
<dbReference type="EnsemblMetazoa" id="Aqu2.1.16861_001">
    <property type="protein sequence ID" value="Aqu2.1.16861_001"/>
    <property type="gene ID" value="Aqu2.1.16861"/>
</dbReference>